<keyword evidence="3" id="KW-1185">Reference proteome</keyword>
<dbReference type="EMBL" id="CP133594">
    <property type="protein sequence ID" value="WMW22008.1"/>
    <property type="molecule type" value="Genomic_DNA"/>
</dbReference>
<reference evidence="2" key="1">
    <citation type="submission" date="2023-08" db="EMBL/GenBank/DDBJ databases">
        <title>Methanolobus mangrovi sp. nov. and Methanolobus sediminis sp. nov, two novel methylotrophic methanogens isolated from mangrove sediments in China.</title>
        <authorList>
            <person name="Zhou J."/>
        </authorList>
    </citation>
    <scope>NUCLEOTIDE SEQUENCE</scope>
    <source>
        <strain evidence="2">FTZ2</strain>
    </source>
</reference>
<evidence type="ECO:0000259" key="1">
    <source>
        <dbReference type="Pfam" id="PF08350"/>
    </source>
</evidence>
<dbReference type="InterPro" id="IPR036390">
    <property type="entry name" value="WH_DNA-bd_sf"/>
</dbReference>
<dbReference type="SUPFAM" id="SSF46785">
    <property type="entry name" value="Winged helix' DNA-binding domain"/>
    <property type="match status" value="1"/>
</dbReference>
<dbReference type="Pfam" id="PF08350">
    <property type="entry name" value="FilR1_middle"/>
    <property type="match status" value="1"/>
</dbReference>
<dbReference type="GeneID" id="84230802"/>
<dbReference type="InterPro" id="IPR016490">
    <property type="entry name" value="Tscrpt_reg_HTH_AF0396-typ3"/>
</dbReference>
<name>A0AA51YIX8_9EURY</name>
<accession>A0AA51YIX8</accession>
<dbReference type="PIRSF" id="PIRSF006692">
    <property type="entry name" value="TF_HTH_AF0396_prd"/>
    <property type="match status" value="1"/>
</dbReference>
<feature type="domain" description="Methanogenesis regulatory protein FilR1 middle" evidence="1">
    <location>
        <begin position="126"/>
        <end position="253"/>
    </location>
</feature>
<dbReference type="AlphaFoldDB" id="A0AA51YIX8"/>
<protein>
    <submittedName>
        <fullName evidence="2">DUF1724 domain-containing protein</fullName>
    </submittedName>
</protein>
<sequence length="261" mass="30501">MAKALLNVLFTSEKRKKVLLLLKDGPMEMDTLLKSLETTRQALLPQVKILKDNHLICDHEDTYGLTIIGKLIIDEMTSLLDIIELLDGSIDYWGSHYLDFIPPHLLERIDELRKCKLIKPKITELYEINTEFFEASKKAKSHYIVTTFLHPNFIQLANDLITNNINIYFISSQDLLDKMIKEYHDDFEKIIQNHLVHAFVYSKKMDFQFVAFNECYAMLSLLRTNGEFDSKYLLCKGKTVNEWGIDFYNCYLKDSKPVTDI</sequence>
<evidence type="ECO:0000313" key="3">
    <source>
        <dbReference type="Proteomes" id="UP001183006"/>
    </source>
</evidence>
<dbReference type="Proteomes" id="UP001183006">
    <property type="component" value="Chromosome"/>
</dbReference>
<dbReference type="InterPro" id="IPR013561">
    <property type="entry name" value="FilR1_middle_dom"/>
</dbReference>
<proteinExistence type="predicted"/>
<dbReference type="RefSeq" id="WP_309307801.1">
    <property type="nucleotide sequence ID" value="NZ_CP133594.1"/>
</dbReference>
<dbReference type="InterPro" id="IPR036388">
    <property type="entry name" value="WH-like_DNA-bd_sf"/>
</dbReference>
<dbReference type="KEGG" id="mmav:RE476_11635"/>
<gene>
    <name evidence="2" type="ORF">RE476_11635</name>
</gene>
<evidence type="ECO:0000313" key="2">
    <source>
        <dbReference type="EMBL" id="WMW22008.1"/>
    </source>
</evidence>
<organism evidence="2 3">
    <name type="scientific">Methanolobus mangrovi</name>
    <dbReference type="NCBI Taxonomy" id="3072977"/>
    <lineage>
        <taxon>Archaea</taxon>
        <taxon>Methanobacteriati</taxon>
        <taxon>Methanobacteriota</taxon>
        <taxon>Stenosarchaea group</taxon>
        <taxon>Methanomicrobia</taxon>
        <taxon>Methanosarcinales</taxon>
        <taxon>Methanosarcinaceae</taxon>
        <taxon>Methanolobus</taxon>
    </lineage>
</organism>
<dbReference type="Gene3D" id="1.10.10.10">
    <property type="entry name" value="Winged helix-like DNA-binding domain superfamily/Winged helix DNA-binding domain"/>
    <property type="match status" value="1"/>
</dbReference>